<feature type="transmembrane region" description="Helical" evidence="8">
    <location>
        <begin position="250"/>
        <end position="268"/>
    </location>
</feature>
<dbReference type="InterPro" id="IPR001750">
    <property type="entry name" value="ND/Mrp_TM"/>
</dbReference>
<evidence type="ECO:0000256" key="8">
    <source>
        <dbReference type="SAM" id="Phobius"/>
    </source>
</evidence>
<organism evidence="10 11">
    <name type="scientific">Natronospira elongata</name>
    <dbReference type="NCBI Taxonomy" id="3110268"/>
    <lineage>
        <taxon>Bacteria</taxon>
        <taxon>Pseudomonadati</taxon>
        <taxon>Pseudomonadota</taxon>
        <taxon>Gammaproteobacteria</taxon>
        <taxon>Natronospirales</taxon>
        <taxon>Natronospiraceae</taxon>
        <taxon>Natronospira</taxon>
    </lineage>
</organism>
<dbReference type="InterPro" id="IPR052175">
    <property type="entry name" value="ComplexI-like_HydComp"/>
</dbReference>
<dbReference type="PRINTS" id="PR01437">
    <property type="entry name" value="NUOXDRDTASE4"/>
</dbReference>
<feature type="transmembrane region" description="Helical" evidence="8">
    <location>
        <begin position="338"/>
        <end position="361"/>
    </location>
</feature>
<name>A0AAP6JCV6_9GAMM</name>
<dbReference type="Proteomes" id="UP001302316">
    <property type="component" value="Unassembled WGS sequence"/>
</dbReference>
<feature type="transmembrane region" description="Helical" evidence="8">
    <location>
        <begin position="109"/>
        <end position="131"/>
    </location>
</feature>
<dbReference type="AlphaFoldDB" id="A0AAP6JCV6"/>
<keyword evidence="4 8" id="KW-1133">Transmembrane helix</keyword>
<dbReference type="RefSeq" id="WP_346049925.1">
    <property type="nucleotide sequence ID" value="NZ_JAYGII010000002.1"/>
</dbReference>
<feature type="transmembrane region" description="Helical" evidence="8">
    <location>
        <begin position="14"/>
        <end position="31"/>
    </location>
</feature>
<evidence type="ECO:0000256" key="7">
    <source>
        <dbReference type="RuleBase" id="RU000320"/>
    </source>
</evidence>
<feature type="transmembrane region" description="Helical" evidence="8">
    <location>
        <begin position="43"/>
        <end position="65"/>
    </location>
</feature>
<dbReference type="GO" id="GO:0008137">
    <property type="term" value="F:NADH dehydrogenase (ubiquinone) activity"/>
    <property type="evidence" value="ECO:0007669"/>
    <property type="project" value="InterPro"/>
</dbReference>
<evidence type="ECO:0000256" key="6">
    <source>
        <dbReference type="ARBA" id="ARBA00023136"/>
    </source>
</evidence>
<evidence type="ECO:0000256" key="2">
    <source>
        <dbReference type="ARBA" id="ARBA00022475"/>
    </source>
</evidence>
<evidence type="ECO:0000256" key="1">
    <source>
        <dbReference type="ARBA" id="ARBA00004651"/>
    </source>
</evidence>
<feature type="transmembrane region" description="Helical" evidence="8">
    <location>
        <begin position="306"/>
        <end position="326"/>
    </location>
</feature>
<evidence type="ECO:0000256" key="5">
    <source>
        <dbReference type="ARBA" id="ARBA00023002"/>
    </source>
</evidence>
<feature type="transmembrane region" description="Helical" evidence="8">
    <location>
        <begin position="459"/>
        <end position="481"/>
    </location>
</feature>
<feature type="transmembrane region" description="Helical" evidence="8">
    <location>
        <begin position="554"/>
        <end position="570"/>
    </location>
</feature>
<comment type="subcellular location">
    <subcellularLocation>
        <location evidence="1">Cell membrane</location>
        <topology evidence="1">Multi-pass membrane protein</topology>
    </subcellularLocation>
    <subcellularLocation>
        <location evidence="7">Membrane</location>
        <topology evidence="7">Multi-pass membrane protein</topology>
    </subcellularLocation>
</comment>
<keyword evidence="2" id="KW-1003">Cell membrane</keyword>
<evidence type="ECO:0000256" key="3">
    <source>
        <dbReference type="ARBA" id="ARBA00022692"/>
    </source>
</evidence>
<feature type="transmembrane region" description="Helical" evidence="8">
    <location>
        <begin position="155"/>
        <end position="177"/>
    </location>
</feature>
<evidence type="ECO:0000259" key="9">
    <source>
        <dbReference type="Pfam" id="PF00361"/>
    </source>
</evidence>
<keyword evidence="3 7" id="KW-0812">Transmembrane</keyword>
<sequence>MHELFSINWPGMDWLHPSLLLILGSLLIPVFRGAVQQVYRLTLAAAFMVAVFSTVPGVYASFQFLGMDMMMGRADQLSLVFAYVFAIMAMIGTIYALHVKDNVQHMAGFIYAGSAVGVTFAGDLLTLYVFWELMLLSSVWLIWRNRNPISFASGFRYLLVHAVSGVLLLAGIVLYYSQTGSLAFERIDVEGAAFWLILVGFMVNAAVPPLHAWLTDAYPEATVTGAVFLSAFTTKTAVYTLMRGFPETEVLIWMGAVMTIWGVTYAVLANNIRRLLAYHIVSQVGYMVAGIGLGTAMALNGSAAHAFAHILYKALLFMGAGAIIYMTGRAKLTQLGGLYRYMPLTFIFYMIAAFSISAFPLTSGFVSKTMILEAYAENQMAIIWLMLSLASAGTFLSVGLKLPWFAFMGKDSGLRTKEAPTNMLVAMGIAAFFCIYIGIRPEWLYQFLPFQPVEYNAYTMGHLLWELQLLLFVGLIFFLLLKYVGPKEKITIDTDWIYRKAAPRAVGFVHQHGTAAWHAFLAGLRWPLDRIVDAASRHHGPQGTLARTWPTGSMVLWVAVLLAASLLIYYL</sequence>
<dbReference type="GO" id="GO:0042773">
    <property type="term" value="P:ATP synthesis coupled electron transport"/>
    <property type="evidence" value="ECO:0007669"/>
    <property type="project" value="InterPro"/>
</dbReference>
<dbReference type="GO" id="GO:0016491">
    <property type="term" value="F:oxidoreductase activity"/>
    <property type="evidence" value="ECO:0007669"/>
    <property type="project" value="UniProtKB-KW"/>
</dbReference>
<dbReference type="NCBIfam" id="NF009310">
    <property type="entry name" value="PRK12668.1"/>
    <property type="match status" value="1"/>
</dbReference>
<feature type="domain" description="NADH:quinone oxidoreductase/Mrp antiporter transmembrane" evidence="9">
    <location>
        <begin position="121"/>
        <end position="390"/>
    </location>
</feature>
<dbReference type="PANTHER" id="PTHR42682">
    <property type="entry name" value="HYDROGENASE-4 COMPONENT F"/>
    <property type="match status" value="1"/>
</dbReference>
<dbReference type="EMBL" id="JAYGII010000002">
    <property type="protein sequence ID" value="MEA5444580.1"/>
    <property type="molecule type" value="Genomic_DNA"/>
</dbReference>
<dbReference type="Pfam" id="PF00361">
    <property type="entry name" value="Proton_antipo_M"/>
    <property type="match status" value="1"/>
</dbReference>
<keyword evidence="11" id="KW-1185">Reference proteome</keyword>
<feature type="transmembrane region" description="Helical" evidence="8">
    <location>
        <begin position="77"/>
        <end position="97"/>
    </location>
</feature>
<accession>A0AAP6JCV6</accession>
<proteinExistence type="predicted"/>
<gene>
    <name evidence="10" type="ORF">VCB98_01965</name>
</gene>
<dbReference type="GO" id="GO:0005886">
    <property type="term" value="C:plasma membrane"/>
    <property type="evidence" value="ECO:0007669"/>
    <property type="project" value="UniProtKB-SubCell"/>
</dbReference>
<dbReference type="PANTHER" id="PTHR42682:SF4">
    <property type="entry name" value="NADH-UBIQUINONE_PLASTOQUINONE"/>
    <property type="match status" value="1"/>
</dbReference>
<evidence type="ECO:0000313" key="10">
    <source>
        <dbReference type="EMBL" id="MEA5444580.1"/>
    </source>
</evidence>
<dbReference type="InterPro" id="IPR003918">
    <property type="entry name" value="NADH_UbQ_OxRdtase"/>
</dbReference>
<feature type="transmembrane region" description="Helical" evidence="8">
    <location>
        <begin position="275"/>
        <end position="300"/>
    </location>
</feature>
<feature type="transmembrane region" description="Helical" evidence="8">
    <location>
        <begin position="421"/>
        <end position="439"/>
    </location>
</feature>
<evidence type="ECO:0000256" key="4">
    <source>
        <dbReference type="ARBA" id="ARBA00022989"/>
    </source>
</evidence>
<evidence type="ECO:0000313" key="11">
    <source>
        <dbReference type="Proteomes" id="UP001302316"/>
    </source>
</evidence>
<keyword evidence="5" id="KW-0560">Oxidoreductase</keyword>
<reference evidence="10 11" key="1">
    <citation type="submission" date="2023-12" db="EMBL/GenBank/DDBJ databases">
        <title>Whole-genome sequencing of halo(alkali)philic microorganisms from hypersaline lakes.</title>
        <authorList>
            <person name="Sorokin D.Y."/>
            <person name="Merkel A.Y."/>
            <person name="Messina E."/>
            <person name="Yakimov M."/>
        </authorList>
    </citation>
    <scope>NUCLEOTIDE SEQUENCE [LARGE SCALE GENOMIC DNA]</scope>
    <source>
        <strain evidence="10 11">AB-CW1</strain>
    </source>
</reference>
<feature type="transmembrane region" description="Helical" evidence="8">
    <location>
        <begin position="189"/>
        <end position="207"/>
    </location>
</feature>
<comment type="caution">
    <text evidence="10">The sequence shown here is derived from an EMBL/GenBank/DDBJ whole genome shotgun (WGS) entry which is preliminary data.</text>
</comment>
<protein>
    <submittedName>
        <fullName evidence="10">Na(+)/H(+) antiporter subunit D</fullName>
    </submittedName>
</protein>
<feature type="transmembrane region" description="Helical" evidence="8">
    <location>
        <begin position="381"/>
        <end position="400"/>
    </location>
</feature>
<keyword evidence="6 8" id="KW-0472">Membrane</keyword>